<feature type="chain" id="PRO_5003408853" evidence="1">
    <location>
        <begin position="19"/>
        <end position="249"/>
    </location>
</feature>
<dbReference type="KEGG" id="tre:TRIREDRAFT_108585"/>
<dbReference type="GeneID" id="18481705"/>
<evidence type="ECO:0000313" key="3">
    <source>
        <dbReference type="EMBL" id="EGR47700.1"/>
    </source>
</evidence>
<dbReference type="EMBL" id="GL985067">
    <property type="protein sequence ID" value="EGR47700.1"/>
    <property type="molecule type" value="Genomic_DNA"/>
</dbReference>
<keyword evidence="4" id="KW-1185">Reference proteome</keyword>
<dbReference type="Gene3D" id="3.90.1720.10">
    <property type="entry name" value="endopeptidase domain like (from Nostoc punctiforme)"/>
    <property type="match status" value="1"/>
</dbReference>
<dbReference type="RefSeq" id="XP_006966332.1">
    <property type="nucleotide sequence ID" value="XM_006966270.1"/>
</dbReference>
<evidence type="ECO:0000259" key="2">
    <source>
        <dbReference type="PROSITE" id="PS50911"/>
    </source>
</evidence>
<dbReference type="STRING" id="431241.G0RM22"/>
<dbReference type="HOGENOM" id="CLU_1176107_0_0_1"/>
<evidence type="ECO:0000256" key="1">
    <source>
        <dbReference type="SAM" id="SignalP"/>
    </source>
</evidence>
<dbReference type="eggNOG" id="ENOG502SI9P">
    <property type="taxonomic scope" value="Eukaryota"/>
</dbReference>
<gene>
    <name evidence="3" type="ORF">TRIREDRAFT_108585</name>
</gene>
<dbReference type="InterPro" id="IPR038765">
    <property type="entry name" value="Papain-like_cys_pep_sf"/>
</dbReference>
<accession>G0RM22</accession>
<protein>
    <submittedName>
        <fullName evidence="3">Predicted protein</fullName>
    </submittedName>
</protein>
<dbReference type="OrthoDB" id="5358886at2759"/>
<sequence length="249" mass="26900">MKFTAIIALAVASLSVNAYPITGDTVNCRSGPGTSFAIKKTYKKSQDVSVTCQTSGTSVNGNSIWDKTSDGCYVADYYVKTGSSSYVTKKCDAGPKPPSGGGGSKIPGPMTNDYPYKNQCGPADKWAYFKCQCTSFVAWRINERLGIKFTNQYKGTNWGNANTWDEAARRTGVVVNNKPVPGCIAQSNAGRAGHVAWVSKVDGDKVTIEEYNWAHPEGYGTRTVAKSSFNYIHVKSNIVLLPFSPLSKT</sequence>
<name>G0RM22_HYPJQ</name>
<dbReference type="AlphaFoldDB" id="G0RM22"/>
<dbReference type="InterPro" id="IPR007921">
    <property type="entry name" value="CHAP_dom"/>
</dbReference>
<proteinExistence type="predicted"/>
<dbReference type="Pfam" id="PF05257">
    <property type="entry name" value="CHAP"/>
    <property type="match status" value="1"/>
</dbReference>
<dbReference type="SUPFAM" id="SSF54001">
    <property type="entry name" value="Cysteine proteinases"/>
    <property type="match status" value="1"/>
</dbReference>
<evidence type="ECO:0000313" key="4">
    <source>
        <dbReference type="Proteomes" id="UP000008984"/>
    </source>
</evidence>
<keyword evidence="1" id="KW-0732">Signal</keyword>
<feature type="domain" description="Peptidase C51" evidence="2">
    <location>
        <begin position="108"/>
        <end position="233"/>
    </location>
</feature>
<dbReference type="VEuPathDB" id="FungiDB:TRIREDRAFT_108585"/>
<feature type="signal peptide" evidence="1">
    <location>
        <begin position="1"/>
        <end position="18"/>
    </location>
</feature>
<dbReference type="Proteomes" id="UP000008984">
    <property type="component" value="Unassembled WGS sequence"/>
</dbReference>
<dbReference type="PROSITE" id="PS50911">
    <property type="entry name" value="CHAP"/>
    <property type="match status" value="1"/>
</dbReference>
<reference evidence="3 4" key="1">
    <citation type="journal article" date="2008" name="Nat. Biotechnol.">
        <title>Genome sequencing and analysis of the biomass-degrading fungus Trichoderma reesei (syn. Hypocrea jecorina).</title>
        <authorList>
            <person name="Martinez D."/>
            <person name="Berka R.M."/>
            <person name="Henrissat B."/>
            <person name="Saloheimo M."/>
            <person name="Arvas M."/>
            <person name="Baker S.E."/>
            <person name="Chapman J."/>
            <person name="Chertkov O."/>
            <person name="Coutinho P.M."/>
            <person name="Cullen D."/>
            <person name="Danchin E.G."/>
            <person name="Grigoriev I.V."/>
            <person name="Harris P."/>
            <person name="Jackson M."/>
            <person name="Kubicek C.P."/>
            <person name="Han C.S."/>
            <person name="Ho I."/>
            <person name="Larrondo L.F."/>
            <person name="de Leon A.L."/>
            <person name="Magnuson J.K."/>
            <person name="Merino S."/>
            <person name="Misra M."/>
            <person name="Nelson B."/>
            <person name="Putnam N."/>
            <person name="Robbertse B."/>
            <person name="Salamov A.A."/>
            <person name="Schmoll M."/>
            <person name="Terry A."/>
            <person name="Thayer N."/>
            <person name="Westerholm-Parvinen A."/>
            <person name="Schoch C.L."/>
            <person name="Yao J."/>
            <person name="Barabote R."/>
            <person name="Nelson M.A."/>
            <person name="Detter C."/>
            <person name="Bruce D."/>
            <person name="Kuske C.R."/>
            <person name="Xie G."/>
            <person name="Richardson P."/>
            <person name="Rokhsar D.S."/>
            <person name="Lucas S.M."/>
            <person name="Rubin E.M."/>
            <person name="Dunn-Coleman N."/>
            <person name="Ward M."/>
            <person name="Brettin T.S."/>
        </authorList>
    </citation>
    <scope>NUCLEOTIDE SEQUENCE [LARGE SCALE GENOMIC DNA]</scope>
    <source>
        <strain evidence="3 4">QM6a</strain>
    </source>
</reference>
<dbReference type="Gene3D" id="2.30.30.40">
    <property type="entry name" value="SH3 Domains"/>
    <property type="match status" value="1"/>
</dbReference>
<organism evidence="4">
    <name type="scientific">Hypocrea jecorina (strain QM6a)</name>
    <name type="common">Trichoderma reesei</name>
    <dbReference type="NCBI Taxonomy" id="431241"/>
    <lineage>
        <taxon>Eukaryota</taxon>
        <taxon>Fungi</taxon>
        <taxon>Dikarya</taxon>
        <taxon>Ascomycota</taxon>
        <taxon>Pezizomycotina</taxon>
        <taxon>Sordariomycetes</taxon>
        <taxon>Hypocreomycetidae</taxon>
        <taxon>Hypocreales</taxon>
        <taxon>Hypocreaceae</taxon>
        <taxon>Trichoderma</taxon>
    </lineage>
</organism>